<proteinExistence type="predicted"/>
<name>A0A1G4KCU8_9SACH</name>
<sequence>MSGSILRFDKALEEEHKLFLLKNSLSIPAEYIRSLGPLQEPPLKYPKVPHFVMKERLTTDSDAYVLIKRDSQGETKLNQNGSPIGSRNFLFTSFSFPKGPSTMYALVRDVMAALGISSGVENFFEQNSSLYPNKLSADQEEFLRAHKVLDHVAPDERYFVTTRSVFMLFGAQVIVAGTRVVDDYWELSAREQGFGPHHRVFSVPQKILTLVKALSMNSDVTKPEEVQASSGMVWENPLLTVSEQPSEDLRNEYGKAFWGGEHLAMIVAGQNISGSVELSAHYKMPKYHSRTISQLASQNGAQDTPIGELAPTNLVTVGASETVSKSSKRLLNEILEPSSETRFAKGGITQALIPDDHHDASLNINGFKFDALPLKISGNKDQSYSLRGLPLYDKNKLQRRLLRLTPNQVVTLEHEHDAVFLTTGLQSAREGRSIRWRKYWQHKAGLPVGLRRKDETKALKDFFDEELSKVDKEISYNDMRQMEEVRTTKRVPNANFLGHSNITGLKPPYVNNN</sequence>
<keyword evidence="2" id="KW-1185">Reference proteome</keyword>
<dbReference type="STRING" id="1230905.A0A1G4KCU8"/>
<dbReference type="InterPro" id="IPR013933">
    <property type="entry name" value="CRC_Rsc7/Swp82"/>
</dbReference>
<gene>
    <name evidence="1" type="ORF">LAMI_0G17634G</name>
</gene>
<evidence type="ECO:0000313" key="1">
    <source>
        <dbReference type="EMBL" id="SCV02295.1"/>
    </source>
</evidence>
<reference evidence="1 2" key="1">
    <citation type="submission" date="2016-03" db="EMBL/GenBank/DDBJ databases">
        <authorList>
            <person name="Devillers H."/>
        </authorList>
    </citation>
    <scope>NUCLEOTIDE SEQUENCE [LARGE SCALE GENOMIC DNA]</scope>
    <source>
        <strain evidence="1">CBS 11717</strain>
    </source>
</reference>
<dbReference type="Proteomes" id="UP000191024">
    <property type="component" value="Chromosome G"/>
</dbReference>
<evidence type="ECO:0000313" key="2">
    <source>
        <dbReference type="Proteomes" id="UP000191024"/>
    </source>
</evidence>
<dbReference type="Pfam" id="PF08624">
    <property type="entry name" value="CRC_subunit"/>
    <property type="match status" value="1"/>
</dbReference>
<protein>
    <submittedName>
        <fullName evidence="1">LAMI_0G17634g1_1</fullName>
    </submittedName>
</protein>
<organism evidence="1 2">
    <name type="scientific">Lachancea mirantina</name>
    <dbReference type="NCBI Taxonomy" id="1230905"/>
    <lineage>
        <taxon>Eukaryota</taxon>
        <taxon>Fungi</taxon>
        <taxon>Dikarya</taxon>
        <taxon>Ascomycota</taxon>
        <taxon>Saccharomycotina</taxon>
        <taxon>Saccharomycetes</taxon>
        <taxon>Saccharomycetales</taxon>
        <taxon>Saccharomycetaceae</taxon>
        <taxon>Lachancea</taxon>
    </lineage>
</organism>
<dbReference type="OrthoDB" id="5598844at2759"/>
<dbReference type="AlphaFoldDB" id="A0A1G4KCU8"/>
<dbReference type="EMBL" id="LT598469">
    <property type="protein sequence ID" value="SCV02295.1"/>
    <property type="molecule type" value="Genomic_DNA"/>
</dbReference>
<accession>A0A1G4KCU8</accession>